<reference evidence="2 3" key="1">
    <citation type="submission" date="2016-10" db="EMBL/GenBank/DDBJ databases">
        <authorList>
            <person name="de Groot N.N."/>
        </authorList>
    </citation>
    <scope>NUCLEOTIDE SEQUENCE [LARGE SCALE GENOMIC DNA]</scope>
    <source>
        <strain evidence="2 3">B25</strain>
    </source>
</reference>
<feature type="repeat" description="TPR" evidence="1">
    <location>
        <begin position="169"/>
        <end position="202"/>
    </location>
</feature>
<accession>A0A1H9IKM9</accession>
<sequence>MDRFNQPEDIIVPDSFSSASETDNKPDEITNKISDLSKKGYQLIKENDIPGAKKAFNEILEIEENNNYALVGLGDTERKLNRFNDAISYYKKCLEYYPANNYALFGLADCYKALNQYAKAIDIWQQYLVHDDKNITVITRVADAYRKIHDFRKSKDLYLKVLEMEKDNAYALIGLGHLNYDFKEYKEALYYWTRIYELNDKNTVDIRVLTAIGNCHRKLKTFEEGTKYFEMALEREPANFYALFGLADCYRGMNQQFKSIFYWNKILEIDPKNKVILTRAGDAYRTTGNYQEAKSYYNKALEIDFDIYAAIGLALICKGEGNNEEAAKRFENLIKNDPRNGRLYVDLAECYVAMNRKQDAIKVLSDYMKMDSRNIAVRNTLDKLQRN</sequence>
<dbReference type="STRING" id="163.SAMN04487775_102261"/>
<dbReference type="InterPro" id="IPR019734">
    <property type="entry name" value="TPR_rpt"/>
</dbReference>
<feature type="repeat" description="TPR" evidence="1">
    <location>
        <begin position="206"/>
        <end position="239"/>
    </location>
</feature>
<dbReference type="InterPro" id="IPR011990">
    <property type="entry name" value="TPR-like_helical_dom_sf"/>
</dbReference>
<dbReference type="eggNOG" id="COG0457">
    <property type="taxonomic scope" value="Bacteria"/>
</dbReference>
<dbReference type="Pfam" id="PF14559">
    <property type="entry name" value="TPR_19"/>
    <property type="match status" value="2"/>
</dbReference>
<dbReference type="AlphaFoldDB" id="A0A1H9IKM9"/>
<dbReference type="SUPFAM" id="SSF48452">
    <property type="entry name" value="TPR-like"/>
    <property type="match status" value="2"/>
</dbReference>
<dbReference type="EMBL" id="FOFU01000010">
    <property type="protein sequence ID" value="SEQ75160.1"/>
    <property type="molecule type" value="Genomic_DNA"/>
</dbReference>
<keyword evidence="1" id="KW-0802">TPR repeat</keyword>
<dbReference type="SMART" id="SM00028">
    <property type="entry name" value="TPR"/>
    <property type="match status" value="10"/>
</dbReference>
<keyword evidence="3" id="KW-1185">Reference proteome</keyword>
<feature type="repeat" description="TPR" evidence="1">
    <location>
        <begin position="67"/>
        <end position="100"/>
    </location>
</feature>
<dbReference type="PANTHER" id="PTHR12558">
    <property type="entry name" value="CELL DIVISION CYCLE 16,23,27"/>
    <property type="match status" value="1"/>
</dbReference>
<dbReference type="Proteomes" id="UP000182360">
    <property type="component" value="Unassembled WGS sequence"/>
</dbReference>
<dbReference type="PROSITE" id="PS50005">
    <property type="entry name" value="TPR"/>
    <property type="match status" value="4"/>
</dbReference>
<dbReference type="Pfam" id="PF13181">
    <property type="entry name" value="TPR_8"/>
    <property type="match status" value="2"/>
</dbReference>
<gene>
    <name evidence="2" type="ORF">SAMN04487977_11012</name>
</gene>
<dbReference type="RefSeq" id="WP_074644945.1">
    <property type="nucleotide sequence ID" value="NZ_FOFU01000010.1"/>
</dbReference>
<evidence type="ECO:0000313" key="2">
    <source>
        <dbReference type="EMBL" id="SEQ75160.1"/>
    </source>
</evidence>
<protein>
    <submittedName>
        <fullName evidence="2">Tetratricopeptide repeat-containing protein</fullName>
    </submittedName>
</protein>
<dbReference type="OrthoDB" id="334344at2"/>
<proteinExistence type="predicted"/>
<evidence type="ECO:0000256" key="1">
    <source>
        <dbReference type="PROSITE-ProRule" id="PRU00339"/>
    </source>
</evidence>
<evidence type="ECO:0000313" key="3">
    <source>
        <dbReference type="Proteomes" id="UP000182360"/>
    </source>
</evidence>
<feature type="repeat" description="TPR" evidence="1">
    <location>
        <begin position="274"/>
        <end position="307"/>
    </location>
</feature>
<organism evidence="2 3">
    <name type="scientific">Treponema bryantii</name>
    <dbReference type="NCBI Taxonomy" id="163"/>
    <lineage>
        <taxon>Bacteria</taxon>
        <taxon>Pseudomonadati</taxon>
        <taxon>Spirochaetota</taxon>
        <taxon>Spirochaetia</taxon>
        <taxon>Spirochaetales</taxon>
        <taxon>Treponemataceae</taxon>
        <taxon>Treponema</taxon>
    </lineage>
</organism>
<name>A0A1H9IKM9_9SPIR</name>
<dbReference type="Pfam" id="PF13432">
    <property type="entry name" value="TPR_16"/>
    <property type="match status" value="1"/>
</dbReference>
<dbReference type="Gene3D" id="1.25.40.10">
    <property type="entry name" value="Tetratricopeptide repeat domain"/>
    <property type="match status" value="3"/>
</dbReference>
<dbReference type="Pfam" id="PF13174">
    <property type="entry name" value="TPR_6"/>
    <property type="match status" value="1"/>
</dbReference>
<dbReference type="PANTHER" id="PTHR12558:SF13">
    <property type="entry name" value="CELL DIVISION CYCLE PROTEIN 27 HOMOLOG"/>
    <property type="match status" value="1"/>
</dbReference>